<sequence>MKQFSSNLSYYYNELDHSLEYSSPFGENPIHKNCEISFELEYDQLISVQSKKSKKELFKQKIKNELKKFDWIIIGEVNLQIVFYISEYEKTYTDKIADLDNLINPIIEPLQGKDGLIIDECQIKKINIYWISKNESTEYNIVHPIVFYIYFDIQNVLKKDNENIFLEFEKGLVTSFSNVLNQKDIKDLILFKQKNPYNYYTKNFMSNKTFHLSKIKDFKNQTIRYTELIEKNLIK</sequence>
<accession>A0AAD0WPL4</accession>
<dbReference type="AlphaFoldDB" id="A0AAD0WPL4"/>
<evidence type="ECO:0000313" key="1">
    <source>
        <dbReference type="EMBL" id="AXX88875.1"/>
    </source>
</evidence>
<dbReference type="GO" id="GO:0006281">
    <property type="term" value="P:DNA repair"/>
    <property type="evidence" value="ECO:0007669"/>
    <property type="project" value="InterPro"/>
</dbReference>
<keyword evidence="2" id="KW-1185">Reference proteome</keyword>
<organism evidence="1 2">
    <name type="scientific">Arcobacter suis CECT 7833</name>
    <dbReference type="NCBI Taxonomy" id="663365"/>
    <lineage>
        <taxon>Bacteria</taxon>
        <taxon>Pseudomonadati</taxon>
        <taxon>Campylobacterota</taxon>
        <taxon>Epsilonproteobacteria</taxon>
        <taxon>Campylobacterales</taxon>
        <taxon>Arcobacteraceae</taxon>
        <taxon>Arcobacter</taxon>
    </lineage>
</organism>
<dbReference type="RefSeq" id="WP_118885445.1">
    <property type="nucleotide sequence ID" value="NZ_CP032100.1"/>
</dbReference>
<proteinExistence type="predicted"/>
<dbReference type="InterPro" id="IPR036614">
    <property type="entry name" value="RusA-like_sf"/>
</dbReference>
<dbReference type="KEGG" id="asui:ASUIS_0368"/>
<protein>
    <submittedName>
        <fullName evidence="1">Uncharacterized protein</fullName>
    </submittedName>
</protein>
<evidence type="ECO:0000313" key="2">
    <source>
        <dbReference type="Proteomes" id="UP000263040"/>
    </source>
</evidence>
<dbReference type="GO" id="GO:0000287">
    <property type="term" value="F:magnesium ion binding"/>
    <property type="evidence" value="ECO:0007669"/>
    <property type="project" value="InterPro"/>
</dbReference>
<reference evidence="1 2" key="1">
    <citation type="submission" date="2018-08" db="EMBL/GenBank/DDBJ databases">
        <title>Complete genome of the Arcobacter suis type strain LMG 26152.</title>
        <authorList>
            <person name="Miller W.G."/>
            <person name="Yee E."/>
            <person name="Bono J.L."/>
        </authorList>
    </citation>
    <scope>NUCLEOTIDE SEQUENCE [LARGE SCALE GENOMIC DNA]</scope>
    <source>
        <strain evidence="1 2">CECT 7833</strain>
    </source>
</reference>
<dbReference type="GO" id="GO:0006310">
    <property type="term" value="P:DNA recombination"/>
    <property type="evidence" value="ECO:0007669"/>
    <property type="project" value="InterPro"/>
</dbReference>
<name>A0AAD0WPL4_9BACT</name>
<dbReference type="Gene3D" id="3.30.1330.70">
    <property type="entry name" value="Holliday junction resolvase RusA"/>
    <property type="match status" value="1"/>
</dbReference>
<dbReference type="EMBL" id="CP032100">
    <property type="protein sequence ID" value="AXX88875.1"/>
    <property type="molecule type" value="Genomic_DNA"/>
</dbReference>
<dbReference type="Proteomes" id="UP000263040">
    <property type="component" value="Chromosome"/>
</dbReference>
<gene>
    <name evidence="1" type="ORF">ASUIS_0368</name>
</gene>